<dbReference type="STRING" id="526729.SAMN04324258_0366"/>
<gene>
    <name evidence="1" type="ORF">SAMN04324258_0366</name>
</gene>
<dbReference type="OrthoDB" id="256574at2"/>
<keyword evidence="1" id="KW-0808">Transferase</keyword>
<dbReference type="Gene3D" id="3.30.420.300">
    <property type="entry name" value="2-keto-3-deoxy-galactonokinase, substrate binding domain"/>
    <property type="match status" value="1"/>
</dbReference>
<keyword evidence="1" id="KW-0418">Kinase</keyword>
<keyword evidence="2" id="KW-1185">Reference proteome</keyword>
<dbReference type="InterPro" id="IPR042257">
    <property type="entry name" value="DGOK_C"/>
</dbReference>
<proteinExistence type="predicted"/>
<dbReference type="AlphaFoldDB" id="A0A1T5ID75"/>
<dbReference type="GO" id="GO:0034194">
    <property type="term" value="P:D-galactonate catabolic process"/>
    <property type="evidence" value="ECO:0007669"/>
    <property type="project" value="InterPro"/>
</dbReference>
<evidence type="ECO:0000313" key="2">
    <source>
        <dbReference type="Proteomes" id="UP000189777"/>
    </source>
</evidence>
<name>A0A1T5ID75_9MICO</name>
<dbReference type="Pfam" id="PF05035">
    <property type="entry name" value="DGOK"/>
    <property type="match status" value="1"/>
</dbReference>
<evidence type="ECO:0000313" key="1">
    <source>
        <dbReference type="EMBL" id="SKC37146.1"/>
    </source>
</evidence>
<dbReference type="Proteomes" id="UP000189777">
    <property type="component" value="Unassembled WGS sequence"/>
</dbReference>
<organism evidence="1 2">
    <name type="scientific">Krasilnikoviella flava</name>
    <dbReference type="NCBI Taxonomy" id="526729"/>
    <lineage>
        <taxon>Bacteria</taxon>
        <taxon>Bacillati</taxon>
        <taxon>Actinomycetota</taxon>
        <taxon>Actinomycetes</taxon>
        <taxon>Micrococcales</taxon>
        <taxon>Promicromonosporaceae</taxon>
        <taxon>Krasilnikoviella</taxon>
    </lineage>
</organism>
<dbReference type="InterPro" id="IPR007729">
    <property type="entry name" value="DGOK"/>
</dbReference>
<reference evidence="1 2" key="1">
    <citation type="submission" date="2017-02" db="EMBL/GenBank/DDBJ databases">
        <authorList>
            <person name="Peterson S.W."/>
        </authorList>
    </citation>
    <scope>NUCLEOTIDE SEQUENCE [LARGE SCALE GENOMIC DNA]</scope>
    <source>
        <strain evidence="1 2">DSM 21481</strain>
    </source>
</reference>
<dbReference type="GO" id="GO:0008671">
    <property type="term" value="F:2-dehydro-3-deoxygalactonokinase activity"/>
    <property type="evidence" value="ECO:0007669"/>
    <property type="project" value="InterPro"/>
</dbReference>
<dbReference type="RefSeq" id="WP_079570160.1">
    <property type="nucleotide sequence ID" value="NZ_FUZQ01000001.1"/>
</dbReference>
<dbReference type="CDD" id="cd24012">
    <property type="entry name" value="ASKHA_NBD_KDGal-kinase"/>
    <property type="match status" value="1"/>
</dbReference>
<accession>A0A1T5ID75</accession>
<dbReference type="InterPro" id="IPR042258">
    <property type="entry name" value="DGOK_N"/>
</dbReference>
<protein>
    <submittedName>
        <fullName evidence="1">2-dehydro-3-deoxygalactonokinase</fullName>
    </submittedName>
</protein>
<dbReference type="EMBL" id="FUZQ01000001">
    <property type="protein sequence ID" value="SKC37146.1"/>
    <property type="molecule type" value="Genomic_DNA"/>
</dbReference>
<dbReference type="Gene3D" id="3.30.420.310">
    <property type="entry name" value="2-keto-3-deoxy-galactonokinase, C-terminal domain"/>
    <property type="match status" value="1"/>
</dbReference>
<sequence>MADDAPRRDAALVALDWGTSAFRGWLLDGSGRVLDGVRSGDGSLRTSAGAGTAAERAAAFGRAFERLCGGWLAAHPGAPVLCAGMAGSDHGWAEAGYLDVPGPLDGLARHLTAVPARDAGGADVRLVPGLRVAGELPDVMRGEEVQLLGALEDGEDRPVAVVLPGTHAKWVRLDGAGVAGFATVMTGEVYDLLRRDSILARLARGEPGPVPSDAFVRGLDVDAEHGDERGVLALLFTARTLVMTGRLGPEDVADYVSGLLVGSEVRHGLRSLADGPVAVCGSGSTTPRYRLALERRGRTVRAVPEDVAARGLWRVAVDAGLVAGPSAPTPILEDQP</sequence>